<name>A0A7C8YTL3_OPUST</name>
<proteinExistence type="predicted"/>
<organism evidence="1">
    <name type="scientific">Opuntia streptacantha</name>
    <name type="common">Prickly pear cactus</name>
    <name type="synonym">Opuntia cardona</name>
    <dbReference type="NCBI Taxonomy" id="393608"/>
    <lineage>
        <taxon>Eukaryota</taxon>
        <taxon>Viridiplantae</taxon>
        <taxon>Streptophyta</taxon>
        <taxon>Embryophyta</taxon>
        <taxon>Tracheophyta</taxon>
        <taxon>Spermatophyta</taxon>
        <taxon>Magnoliopsida</taxon>
        <taxon>eudicotyledons</taxon>
        <taxon>Gunneridae</taxon>
        <taxon>Pentapetalae</taxon>
        <taxon>Caryophyllales</taxon>
        <taxon>Cactineae</taxon>
        <taxon>Cactaceae</taxon>
        <taxon>Opuntioideae</taxon>
        <taxon>Opuntia</taxon>
    </lineage>
</organism>
<sequence>MHRSHSHFDSLSALQGYLYASTAVWVWGKIREFGYQQPHWRCLYALAAVWVWGRLGRSADTRWRCDLRCSLCQTQIQQRFVGTVGIREAGLGWVSIRGVVLGLGLGLDTGRSKAAKMTGD</sequence>
<accession>A0A7C8YTL3</accession>
<reference evidence="1" key="1">
    <citation type="journal article" date="2013" name="J. Plant Res.">
        <title>Effect of fungi and light on seed germination of three Opuntia species from semiarid lands of central Mexico.</title>
        <authorList>
            <person name="Delgado-Sanchez P."/>
            <person name="Jimenez-Bremont J.F."/>
            <person name="Guerrero-Gonzalez Mde L."/>
            <person name="Flores J."/>
        </authorList>
    </citation>
    <scope>NUCLEOTIDE SEQUENCE</scope>
    <source>
        <tissue evidence="1">Cladode</tissue>
    </source>
</reference>
<dbReference type="EMBL" id="GISG01056247">
    <property type="protein sequence ID" value="MBA4626354.1"/>
    <property type="molecule type" value="Transcribed_RNA"/>
</dbReference>
<evidence type="ECO:0000313" key="1">
    <source>
        <dbReference type="EMBL" id="MBA4626354.1"/>
    </source>
</evidence>
<protein>
    <submittedName>
        <fullName evidence="1">Uncharacterized protein</fullName>
    </submittedName>
</protein>
<reference evidence="1" key="2">
    <citation type="submission" date="2020-07" db="EMBL/GenBank/DDBJ databases">
        <authorList>
            <person name="Vera ALvarez R."/>
            <person name="Arias-Moreno D.M."/>
            <person name="Jimenez-Jacinto V."/>
            <person name="Jimenez-Bremont J.F."/>
            <person name="Swaminathan K."/>
            <person name="Moose S.P."/>
            <person name="Guerrero-Gonzalez M.L."/>
            <person name="Marino-Ramirez L."/>
            <person name="Landsman D."/>
            <person name="Rodriguez-Kessler M."/>
            <person name="Delgado-Sanchez P."/>
        </authorList>
    </citation>
    <scope>NUCLEOTIDE SEQUENCE</scope>
    <source>
        <tissue evidence="1">Cladode</tissue>
    </source>
</reference>
<dbReference type="AlphaFoldDB" id="A0A7C8YTL3"/>